<reference evidence="1" key="1">
    <citation type="submission" date="2021-01" db="EMBL/GenBank/DDBJ databases">
        <authorList>
            <person name="Corre E."/>
            <person name="Pelletier E."/>
            <person name="Niang G."/>
            <person name="Scheremetjew M."/>
            <person name="Finn R."/>
            <person name="Kale V."/>
            <person name="Holt S."/>
            <person name="Cochrane G."/>
            <person name="Meng A."/>
            <person name="Brown T."/>
            <person name="Cohen L."/>
        </authorList>
    </citation>
    <scope>NUCLEOTIDE SEQUENCE</scope>
    <source>
        <strain evidence="1">Pop2</strain>
    </source>
</reference>
<sequence>MIATKTYSTFIVAILLNICSKYVRSFSPTYNRPSFSISLRYAGTLTELSSVATSFKEATIPTIDEQLDERFEHARFFMSSIIERALIEQETDTVDPHELLSRLDLSWKEREIAEIALKSNDSIINVPTLSKTECHQLRTFIEKQMKDDGIDDTDGCPDYQINVSEQKLQRIIGKEGVARLLETPQKLEGETMASPDKFRRIGIFLRMYRADARPWMPFHIDGNRWTVNVALRSDSEFEGGRLLALHDGKLQRILREEGDATCHRGSVVHGVSAIGRGTRYSLIMFVHAKDER</sequence>
<evidence type="ECO:0000313" key="1">
    <source>
        <dbReference type="EMBL" id="CAD9348845.1"/>
    </source>
</evidence>
<dbReference type="EMBL" id="HBGN01031944">
    <property type="protein sequence ID" value="CAD9348845.1"/>
    <property type="molecule type" value="Transcribed_RNA"/>
</dbReference>
<gene>
    <name evidence="1" type="ORF">DBRI1063_LOCUS20633</name>
</gene>
<accession>A0A6U3T383</accession>
<protein>
    <recommendedName>
        <fullName evidence="2">Fe2OG dioxygenase domain-containing protein</fullName>
    </recommendedName>
</protein>
<dbReference type="AlphaFoldDB" id="A0A6U3T383"/>
<organism evidence="1">
    <name type="scientific">Ditylum brightwellii</name>
    <dbReference type="NCBI Taxonomy" id="49249"/>
    <lineage>
        <taxon>Eukaryota</taxon>
        <taxon>Sar</taxon>
        <taxon>Stramenopiles</taxon>
        <taxon>Ochrophyta</taxon>
        <taxon>Bacillariophyta</taxon>
        <taxon>Mediophyceae</taxon>
        <taxon>Lithodesmiophycidae</taxon>
        <taxon>Lithodesmiales</taxon>
        <taxon>Lithodesmiaceae</taxon>
        <taxon>Ditylum</taxon>
    </lineage>
</organism>
<evidence type="ECO:0008006" key="2">
    <source>
        <dbReference type="Google" id="ProtNLM"/>
    </source>
</evidence>
<proteinExistence type="predicted"/>
<name>A0A6U3T383_9STRA</name>
<dbReference type="Gene3D" id="2.60.120.620">
    <property type="entry name" value="q2cbj1_9rhob like domain"/>
    <property type="match status" value="1"/>
</dbReference>